<reference evidence="2 3" key="1">
    <citation type="submission" date="2020-08" db="EMBL/GenBank/DDBJ databases">
        <title>A Genomic Blueprint of the Chicken Gut Microbiome.</title>
        <authorList>
            <person name="Gilroy R."/>
            <person name="Ravi A."/>
            <person name="Getino M."/>
            <person name="Pursley I."/>
            <person name="Horton D.L."/>
            <person name="Alikhan N.-F."/>
            <person name="Baker D."/>
            <person name="Gharbi K."/>
            <person name="Hall N."/>
            <person name="Watson M."/>
            <person name="Adriaenssens E.M."/>
            <person name="Foster-Nyarko E."/>
            <person name="Jarju S."/>
            <person name="Secka A."/>
            <person name="Antonio M."/>
            <person name="Oren A."/>
            <person name="Chaudhuri R."/>
            <person name="La Ragione R.M."/>
            <person name="Hildebrand F."/>
            <person name="Pallen M.J."/>
        </authorList>
    </citation>
    <scope>NUCLEOTIDE SEQUENCE [LARGE SCALE GENOMIC DNA]</scope>
    <source>
        <strain evidence="2 3">Re1</strain>
    </source>
</reference>
<evidence type="ECO:0000313" key="2">
    <source>
        <dbReference type="EMBL" id="MBD8011601.1"/>
    </source>
</evidence>
<evidence type="ECO:0000313" key="3">
    <source>
        <dbReference type="Proteomes" id="UP000611521"/>
    </source>
</evidence>
<gene>
    <name evidence="2" type="ORF">H9633_04745</name>
</gene>
<organism evidence="2 3">
    <name type="scientific">Microbacterium commune</name>
    <dbReference type="NCBI Taxonomy" id="2762219"/>
    <lineage>
        <taxon>Bacteria</taxon>
        <taxon>Bacillati</taxon>
        <taxon>Actinomycetota</taxon>
        <taxon>Actinomycetes</taxon>
        <taxon>Micrococcales</taxon>
        <taxon>Microbacteriaceae</taxon>
        <taxon>Microbacterium</taxon>
    </lineage>
</organism>
<evidence type="ECO:0000256" key="1">
    <source>
        <dbReference type="SAM" id="MobiDB-lite"/>
    </source>
</evidence>
<keyword evidence="3" id="KW-1185">Reference proteome</keyword>
<name>A0ABR8W4M3_9MICO</name>
<feature type="region of interest" description="Disordered" evidence="1">
    <location>
        <begin position="26"/>
        <end position="61"/>
    </location>
</feature>
<comment type="caution">
    <text evidence="2">The sequence shown here is derived from an EMBL/GenBank/DDBJ whole genome shotgun (WGS) entry which is preliminary data.</text>
</comment>
<proteinExistence type="predicted"/>
<protein>
    <submittedName>
        <fullName evidence="2">Uncharacterized protein</fullName>
    </submittedName>
</protein>
<dbReference type="Proteomes" id="UP000611521">
    <property type="component" value="Unassembled WGS sequence"/>
</dbReference>
<sequence length="61" mass="6657">MLVHGVTITLVPWLLDSSELIYGRRSRPVPGQERAGRPVALYGAPPRGRRVQRPAGPPDEG</sequence>
<dbReference type="EMBL" id="JACSPX010000001">
    <property type="protein sequence ID" value="MBD8011601.1"/>
    <property type="molecule type" value="Genomic_DNA"/>
</dbReference>
<dbReference type="RefSeq" id="WP_191712266.1">
    <property type="nucleotide sequence ID" value="NZ_JACSPX010000001.1"/>
</dbReference>
<accession>A0ABR8W4M3</accession>